<reference evidence="1" key="1">
    <citation type="submission" date="2021-03" db="EMBL/GenBank/DDBJ databases">
        <authorList>
            <person name="Li Z."/>
            <person name="Yang C."/>
        </authorList>
    </citation>
    <scope>NUCLEOTIDE SEQUENCE</scope>
    <source>
        <strain evidence="1">Dzin_1.0</strain>
        <tissue evidence="1">Leaf</tissue>
    </source>
</reference>
<proteinExistence type="predicted"/>
<keyword evidence="2" id="KW-1185">Reference proteome</keyword>
<dbReference type="PANTHER" id="PTHR33265">
    <property type="entry name" value="AVR9/CF-9 RAPIDLY ELICITED PROTEIN-RELATED"/>
    <property type="match status" value="1"/>
</dbReference>
<evidence type="ECO:0008006" key="3">
    <source>
        <dbReference type="Google" id="ProtNLM"/>
    </source>
</evidence>
<sequence>MELHSPAAAKRLWNFLRVAFYMMRKGLISKRKLIMDMNLMVKRGKLVGKKTLGNLMFHHHHHHHHSRQQRGSGSAFQDYEFSCSNSPNPVFFHAAAKRRHNYFPCIHAIAEDESPSPVIVLPRIEFSPQTSHDAFSEIELAPGVSPLSVRVSDFSDDDAGDGSGREVDDEAEEFIKRFYEQLRAQSRIALLQYQEMEFQNMLARGA</sequence>
<name>A0A9D5CKJ7_9LILI</name>
<protein>
    <recommendedName>
        <fullName evidence="3">Avr9/Cf-9 rapidly elicited protein 146</fullName>
    </recommendedName>
</protein>
<dbReference type="Proteomes" id="UP001085076">
    <property type="component" value="Miscellaneous, Linkage group lg04"/>
</dbReference>
<dbReference type="Pfam" id="PF05553">
    <property type="entry name" value="DUF761"/>
    <property type="match status" value="1"/>
</dbReference>
<evidence type="ECO:0000313" key="2">
    <source>
        <dbReference type="Proteomes" id="UP001085076"/>
    </source>
</evidence>
<organism evidence="1 2">
    <name type="scientific">Dioscorea zingiberensis</name>
    <dbReference type="NCBI Taxonomy" id="325984"/>
    <lineage>
        <taxon>Eukaryota</taxon>
        <taxon>Viridiplantae</taxon>
        <taxon>Streptophyta</taxon>
        <taxon>Embryophyta</taxon>
        <taxon>Tracheophyta</taxon>
        <taxon>Spermatophyta</taxon>
        <taxon>Magnoliopsida</taxon>
        <taxon>Liliopsida</taxon>
        <taxon>Dioscoreales</taxon>
        <taxon>Dioscoreaceae</taxon>
        <taxon>Dioscorea</taxon>
    </lineage>
</organism>
<dbReference type="PANTHER" id="PTHR33265:SF6">
    <property type="entry name" value="OS01G0930500 PROTEIN"/>
    <property type="match status" value="1"/>
</dbReference>
<dbReference type="EMBL" id="JAGGNH010000004">
    <property type="protein sequence ID" value="KAJ0974624.1"/>
    <property type="molecule type" value="Genomic_DNA"/>
</dbReference>
<dbReference type="InterPro" id="IPR008480">
    <property type="entry name" value="DUF761_pln"/>
</dbReference>
<reference evidence="1" key="2">
    <citation type="journal article" date="2022" name="Hortic Res">
        <title>The genome of Dioscorea zingiberensis sheds light on the biosynthesis, origin and evolution of the medicinally important diosgenin saponins.</title>
        <authorList>
            <person name="Li Y."/>
            <person name="Tan C."/>
            <person name="Li Z."/>
            <person name="Guo J."/>
            <person name="Li S."/>
            <person name="Chen X."/>
            <person name="Wang C."/>
            <person name="Dai X."/>
            <person name="Yang H."/>
            <person name="Song W."/>
            <person name="Hou L."/>
            <person name="Xu J."/>
            <person name="Tong Z."/>
            <person name="Xu A."/>
            <person name="Yuan X."/>
            <person name="Wang W."/>
            <person name="Yang Q."/>
            <person name="Chen L."/>
            <person name="Sun Z."/>
            <person name="Wang K."/>
            <person name="Pan B."/>
            <person name="Chen J."/>
            <person name="Bao Y."/>
            <person name="Liu F."/>
            <person name="Qi X."/>
            <person name="Gang D.R."/>
            <person name="Wen J."/>
            <person name="Li J."/>
        </authorList>
    </citation>
    <scope>NUCLEOTIDE SEQUENCE</scope>
    <source>
        <strain evidence="1">Dzin_1.0</strain>
    </source>
</reference>
<dbReference type="OrthoDB" id="1512693at2759"/>
<accession>A0A9D5CKJ7</accession>
<evidence type="ECO:0000313" key="1">
    <source>
        <dbReference type="EMBL" id="KAJ0974624.1"/>
    </source>
</evidence>
<comment type="caution">
    <text evidence="1">The sequence shown here is derived from an EMBL/GenBank/DDBJ whole genome shotgun (WGS) entry which is preliminary data.</text>
</comment>
<gene>
    <name evidence="1" type="ORF">J5N97_016589</name>
</gene>
<dbReference type="AlphaFoldDB" id="A0A9D5CKJ7"/>